<dbReference type="PRINTS" id="PR00061">
    <property type="entry name" value="RIBOSOMALL19"/>
</dbReference>
<evidence type="ECO:0000256" key="1">
    <source>
        <dbReference type="ARBA" id="ARBA00005781"/>
    </source>
</evidence>
<name>A0A0K1PYZ8_9BACT</name>
<dbReference type="STRING" id="1391654.AKJ09_05295"/>
<reference evidence="7 8" key="1">
    <citation type="submission" date="2015-08" db="EMBL/GenBank/DDBJ databases">
        <authorList>
            <person name="Babu N.S."/>
            <person name="Beckwith C.J."/>
            <person name="Beseler K.G."/>
            <person name="Brison A."/>
            <person name="Carone J.V."/>
            <person name="Caskin T.P."/>
            <person name="Diamond M."/>
            <person name="Durham M.E."/>
            <person name="Foxe J.M."/>
            <person name="Go M."/>
            <person name="Henderson B.A."/>
            <person name="Jones I.B."/>
            <person name="McGettigan J.A."/>
            <person name="Micheletti S.J."/>
            <person name="Nasrallah M.E."/>
            <person name="Ortiz D."/>
            <person name="Piller C.R."/>
            <person name="Privatt S.R."/>
            <person name="Schneider S.L."/>
            <person name="Sharp S."/>
            <person name="Smith T.C."/>
            <person name="Stanton J.D."/>
            <person name="Ullery H.E."/>
            <person name="Wilson R.J."/>
            <person name="Serrano M.G."/>
            <person name="Buck G."/>
            <person name="Lee V."/>
            <person name="Wang Y."/>
            <person name="Carvalho R."/>
            <person name="Voegtly L."/>
            <person name="Shi R."/>
            <person name="Duckworth R."/>
            <person name="Johnson A."/>
            <person name="Loviza R."/>
            <person name="Walstead R."/>
            <person name="Shah Z."/>
            <person name="Kiflezghi M."/>
            <person name="Wade K."/>
            <person name="Ball S.L."/>
            <person name="Bradley K.W."/>
            <person name="Asai D.J."/>
            <person name="Bowman C.A."/>
            <person name="Russell D.A."/>
            <person name="Pope W.H."/>
            <person name="Jacobs-Sera D."/>
            <person name="Hendrix R.W."/>
            <person name="Hatfull G.F."/>
        </authorList>
    </citation>
    <scope>NUCLEOTIDE SEQUENCE [LARGE SCALE GENOMIC DNA]</scope>
    <source>
        <strain evidence="7 8">DSM 27648</strain>
    </source>
</reference>
<dbReference type="HAMAP" id="MF_00402">
    <property type="entry name" value="Ribosomal_bL19"/>
    <property type="match status" value="1"/>
</dbReference>
<evidence type="ECO:0000256" key="2">
    <source>
        <dbReference type="ARBA" id="ARBA00022980"/>
    </source>
</evidence>
<comment type="similarity">
    <text evidence="1 5 6">Belongs to the bacterial ribosomal protein bL19 family.</text>
</comment>
<keyword evidence="3 5" id="KW-0687">Ribonucleoprotein</keyword>
<protein>
    <recommendedName>
        <fullName evidence="4 5">Large ribosomal subunit protein bL19</fullName>
    </recommendedName>
</protein>
<dbReference type="SUPFAM" id="SSF50104">
    <property type="entry name" value="Translation proteins SH3-like domain"/>
    <property type="match status" value="1"/>
</dbReference>
<dbReference type="GO" id="GO:0022625">
    <property type="term" value="C:cytosolic large ribosomal subunit"/>
    <property type="evidence" value="ECO:0007669"/>
    <property type="project" value="TreeGrafter"/>
</dbReference>
<comment type="function">
    <text evidence="5 6">This protein is located at the 30S-50S ribosomal subunit interface and may play a role in the structure and function of the aminoacyl-tRNA binding site.</text>
</comment>
<dbReference type="AlphaFoldDB" id="A0A0K1PYZ8"/>
<dbReference type="Gene3D" id="2.30.30.790">
    <property type="match status" value="1"/>
</dbReference>
<dbReference type="InterPro" id="IPR001857">
    <property type="entry name" value="Ribosomal_bL19"/>
</dbReference>
<dbReference type="InterPro" id="IPR038657">
    <property type="entry name" value="Ribosomal_bL19_sf"/>
</dbReference>
<evidence type="ECO:0000256" key="3">
    <source>
        <dbReference type="ARBA" id="ARBA00023274"/>
    </source>
</evidence>
<accession>A0A0K1PYZ8</accession>
<dbReference type="KEGG" id="llu:AKJ09_05295"/>
<evidence type="ECO:0000256" key="6">
    <source>
        <dbReference type="RuleBase" id="RU000559"/>
    </source>
</evidence>
<proteinExistence type="inferred from homology"/>
<dbReference type="FunFam" id="2.30.30.790:FF:000001">
    <property type="entry name" value="50S ribosomal protein L19"/>
    <property type="match status" value="1"/>
</dbReference>
<evidence type="ECO:0000256" key="5">
    <source>
        <dbReference type="HAMAP-Rule" id="MF_00402"/>
    </source>
</evidence>
<gene>
    <name evidence="5" type="primary">rplS</name>
    <name evidence="7" type="ORF">AKJ09_05295</name>
</gene>
<keyword evidence="8" id="KW-1185">Reference proteome</keyword>
<dbReference type="PANTHER" id="PTHR15680:SF9">
    <property type="entry name" value="LARGE RIBOSOMAL SUBUNIT PROTEIN BL19M"/>
    <property type="match status" value="1"/>
</dbReference>
<dbReference type="PANTHER" id="PTHR15680">
    <property type="entry name" value="RIBOSOMAL PROTEIN L19"/>
    <property type="match status" value="1"/>
</dbReference>
<evidence type="ECO:0000313" key="7">
    <source>
        <dbReference type="EMBL" id="AKU98631.1"/>
    </source>
</evidence>
<evidence type="ECO:0000313" key="8">
    <source>
        <dbReference type="Proteomes" id="UP000064967"/>
    </source>
</evidence>
<dbReference type="NCBIfam" id="TIGR01024">
    <property type="entry name" value="rplS_bact"/>
    <property type="match status" value="1"/>
</dbReference>
<organism evidence="7 8">
    <name type="scientific">Labilithrix luteola</name>
    <dbReference type="NCBI Taxonomy" id="1391654"/>
    <lineage>
        <taxon>Bacteria</taxon>
        <taxon>Pseudomonadati</taxon>
        <taxon>Myxococcota</taxon>
        <taxon>Polyangia</taxon>
        <taxon>Polyangiales</taxon>
        <taxon>Labilitrichaceae</taxon>
        <taxon>Labilithrix</taxon>
    </lineage>
</organism>
<dbReference type="PIRSF" id="PIRSF002191">
    <property type="entry name" value="Ribosomal_L19"/>
    <property type="match status" value="1"/>
</dbReference>
<dbReference type="InterPro" id="IPR008991">
    <property type="entry name" value="Translation_prot_SH3-like_sf"/>
</dbReference>
<dbReference type="PATRIC" id="fig|1391654.3.peg.5367"/>
<dbReference type="EMBL" id="CP012333">
    <property type="protein sequence ID" value="AKU98631.1"/>
    <property type="molecule type" value="Genomic_DNA"/>
</dbReference>
<dbReference type="Pfam" id="PF01245">
    <property type="entry name" value="Ribosomal_L19"/>
    <property type="match status" value="1"/>
</dbReference>
<keyword evidence="2 5" id="KW-0689">Ribosomal protein</keyword>
<dbReference type="GO" id="GO:0006412">
    <property type="term" value="P:translation"/>
    <property type="evidence" value="ECO:0007669"/>
    <property type="project" value="UniProtKB-UniRule"/>
</dbReference>
<evidence type="ECO:0000256" key="4">
    <source>
        <dbReference type="ARBA" id="ARBA00035171"/>
    </source>
</evidence>
<dbReference type="Proteomes" id="UP000064967">
    <property type="component" value="Chromosome"/>
</dbReference>
<sequence>METDMQNAKIAAIENEQLRTGFPDFRVGDTVRVHYKIVEGDKDRIQVFQGVVLKRHRGGARSTFTVRKVSFNVGVERVFLAHSPRIEKIEVVARGVVRRARLFYLRDLQGKAARVRDQKDT</sequence>
<dbReference type="GO" id="GO:0003735">
    <property type="term" value="F:structural constituent of ribosome"/>
    <property type="evidence" value="ECO:0007669"/>
    <property type="project" value="InterPro"/>
</dbReference>